<reference evidence="3" key="1">
    <citation type="submission" date="2023-06" db="EMBL/GenBank/DDBJ databases">
        <title>Draft genome sequence of Nocardioides sp. SOB77.</title>
        <authorList>
            <person name="Zhang G."/>
        </authorList>
    </citation>
    <scope>NUCLEOTIDE SEQUENCE</scope>
    <source>
        <strain evidence="3">SOB77</strain>
    </source>
</reference>
<proteinExistence type="predicted"/>
<name>A0ABT8FJL4_9ACTN</name>
<dbReference type="InterPro" id="IPR002789">
    <property type="entry name" value="HerA_central"/>
</dbReference>
<evidence type="ECO:0000313" key="4">
    <source>
        <dbReference type="Proteomes" id="UP001168620"/>
    </source>
</evidence>
<feature type="region of interest" description="Disordered" evidence="1">
    <location>
        <begin position="369"/>
        <end position="417"/>
    </location>
</feature>
<dbReference type="Proteomes" id="UP001168620">
    <property type="component" value="Unassembled WGS sequence"/>
</dbReference>
<accession>A0ABT8FJL4</accession>
<comment type="caution">
    <text evidence="3">The sequence shown here is derived from an EMBL/GenBank/DDBJ whole genome shotgun (WGS) entry which is preliminary data.</text>
</comment>
<evidence type="ECO:0000259" key="2">
    <source>
        <dbReference type="Pfam" id="PF01935"/>
    </source>
</evidence>
<evidence type="ECO:0000313" key="3">
    <source>
        <dbReference type="EMBL" id="MDN4174714.1"/>
    </source>
</evidence>
<organism evidence="3 4">
    <name type="scientific">Nocardioides oceani</name>
    <dbReference type="NCBI Taxonomy" id="3058369"/>
    <lineage>
        <taxon>Bacteria</taxon>
        <taxon>Bacillati</taxon>
        <taxon>Actinomycetota</taxon>
        <taxon>Actinomycetes</taxon>
        <taxon>Propionibacteriales</taxon>
        <taxon>Nocardioidaceae</taxon>
        <taxon>Nocardioides</taxon>
    </lineage>
</organism>
<dbReference type="PANTHER" id="PTHR42957:SF1">
    <property type="entry name" value="HELICASE MJ1565-RELATED"/>
    <property type="match status" value="1"/>
</dbReference>
<keyword evidence="4" id="KW-1185">Reference proteome</keyword>
<dbReference type="InterPro" id="IPR008571">
    <property type="entry name" value="HerA-like"/>
</dbReference>
<dbReference type="SUPFAM" id="SSF52540">
    <property type="entry name" value="P-loop containing nucleoside triphosphate hydrolases"/>
    <property type="match status" value="1"/>
</dbReference>
<gene>
    <name evidence="3" type="ORF">QWY28_17265</name>
</gene>
<feature type="compositionally biased region" description="Low complexity" evidence="1">
    <location>
        <begin position="403"/>
        <end position="416"/>
    </location>
</feature>
<dbReference type="PANTHER" id="PTHR42957">
    <property type="entry name" value="HELICASE MJ1565-RELATED"/>
    <property type="match status" value="1"/>
</dbReference>
<dbReference type="Pfam" id="PF01935">
    <property type="entry name" value="DUF87"/>
    <property type="match status" value="1"/>
</dbReference>
<evidence type="ECO:0000256" key="1">
    <source>
        <dbReference type="SAM" id="MobiDB-lite"/>
    </source>
</evidence>
<feature type="domain" description="Helicase HerA central" evidence="2">
    <location>
        <begin position="14"/>
        <end position="63"/>
    </location>
</feature>
<protein>
    <submittedName>
        <fullName evidence="3">DUF87 domain-containing protein</fullName>
    </submittedName>
</protein>
<dbReference type="RefSeq" id="WP_300953808.1">
    <property type="nucleotide sequence ID" value="NZ_JAUHJQ010000008.1"/>
</dbReference>
<dbReference type="Gene3D" id="3.40.50.300">
    <property type="entry name" value="P-loop containing nucleotide triphosphate hydrolases"/>
    <property type="match status" value="1"/>
</dbReference>
<dbReference type="InterPro" id="IPR027417">
    <property type="entry name" value="P-loop_NTPase"/>
</dbReference>
<sequence>MSSGLRIADDLELPIDMVTEPIGILANRGRGKSYSTHVLVEEIHGADVPVVVLDVKGDWWGLRSSADGQADGLPFYIFGGDHADLPLEPTAGELLADLVVDERVSVVLDLSHMSKTKARAFTVAFAERLYHRNRDPLFVVVDEADVLIPQRATAETARLLGAMEDIAKRGRGRGIGMAVVTQRPQEVAKSVLDLMDTLLLLGVTGPRSLKSISEWISGHVDEDTTAHEVMATLPSLPVGTAWVWSPMQGLLQRVAVRRIRTFDSHATPKPGQKRVAPGARAALDLQALGERITATVEKAKADDPKHLHRRIAELERDLAAERSKPAPAPTVERVEVHVVPDETLEVFSGLAGQLLEQLATIDGRLTAAARVPTPLPSRPRPAADRAPTTRRRARPAGGSDTRGGPTPAAGQGAPSGDVRLRAGAHRMVEALGRMAPLRLTKSQWGTVAKLKTSGGTWSTYLSDIRRAGLIDETAAGYTLTDAGFDYLGGRPEPMTAAELQDHYRGILRSGAVSMLDALIEAYPDPLTRDELGEAVGLATSGGTFSTYLSDLVRNGLAERQDGAVVATTVLMHGADQ</sequence>
<dbReference type="EMBL" id="JAUHJQ010000008">
    <property type="protein sequence ID" value="MDN4174714.1"/>
    <property type="molecule type" value="Genomic_DNA"/>
</dbReference>